<dbReference type="AlphaFoldDB" id="A0A839K0T7"/>
<gene>
    <name evidence="3" type="ORF">H0486_05565</name>
</gene>
<organism evidence="3 4">
    <name type="scientific">Variimorphobacter saccharofermentans</name>
    <dbReference type="NCBI Taxonomy" id="2755051"/>
    <lineage>
        <taxon>Bacteria</taxon>
        <taxon>Bacillati</taxon>
        <taxon>Bacillota</taxon>
        <taxon>Clostridia</taxon>
        <taxon>Lachnospirales</taxon>
        <taxon>Lachnospiraceae</taxon>
        <taxon>Variimorphobacter</taxon>
    </lineage>
</organism>
<accession>A0A839K0T7</accession>
<dbReference type="Pfam" id="PF13349">
    <property type="entry name" value="DUF4097"/>
    <property type="match status" value="1"/>
</dbReference>
<dbReference type="InterPro" id="IPR025164">
    <property type="entry name" value="Toastrack_DUF4097"/>
</dbReference>
<dbReference type="Proteomes" id="UP000574276">
    <property type="component" value="Unassembled WGS sequence"/>
</dbReference>
<dbReference type="EMBL" id="JACEGA010000001">
    <property type="protein sequence ID" value="MBB2182341.1"/>
    <property type="molecule type" value="Genomic_DNA"/>
</dbReference>
<feature type="transmembrane region" description="Helical" evidence="1">
    <location>
        <begin position="7"/>
        <end position="27"/>
    </location>
</feature>
<dbReference type="RefSeq" id="WP_228352066.1">
    <property type="nucleotide sequence ID" value="NZ_JACEGA010000001.1"/>
</dbReference>
<keyword evidence="4" id="KW-1185">Reference proteome</keyword>
<protein>
    <submittedName>
        <fullName evidence="3">DUF4097 family beta strand repeat protein</fullName>
    </submittedName>
</protein>
<sequence>MKAFAKVWLSIALIALIFGIGIIIIAITTGNFDDIPTFSINESYDNISSIDLDIEFGEINIMEGDTFSIKASNLPYDDFESYVSDGTWFIKDNAENKLRLFNGRFSLRGLVHWDDFTPDITITVPRNYTVEECKLSVGAGMLTVGAINAKRGELQVDAGELIVDELVISEKTRFNIGTGHMNIKHLDAKDVSIDCGVGSVEINGAIYGDNYINCNVGNVKLELDGEEEDYSYDIDAGIGSIRIDGDQYHSIGKRISNNNADNNIELECGIGNIEISFH</sequence>
<reference evidence="3 4" key="1">
    <citation type="submission" date="2020-07" db="EMBL/GenBank/DDBJ databases">
        <title>Characterization and genome sequencing of isolate MD1, a novel member within the family Lachnospiraceae.</title>
        <authorList>
            <person name="Rettenmaier R."/>
            <person name="Di Bello L."/>
            <person name="Zinser C."/>
            <person name="Scheitz K."/>
            <person name="Liebl W."/>
            <person name="Zverlov V."/>
        </authorList>
    </citation>
    <scope>NUCLEOTIDE SEQUENCE [LARGE SCALE GENOMIC DNA]</scope>
    <source>
        <strain evidence="3 4">MD1</strain>
    </source>
</reference>
<evidence type="ECO:0000313" key="4">
    <source>
        <dbReference type="Proteomes" id="UP000574276"/>
    </source>
</evidence>
<proteinExistence type="predicted"/>
<keyword evidence="1" id="KW-0472">Membrane</keyword>
<keyword evidence="1" id="KW-1133">Transmembrane helix</keyword>
<feature type="domain" description="DUF4097" evidence="2">
    <location>
        <begin position="50"/>
        <end position="266"/>
    </location>
</feature>
<evidence type="ECO:0000259" key="2">
    <source>
        <dbReference type="Pfam" id="PF13349"/>
    </source>
</evidence>
<comment type="caution">
    <text evidence="3">The sequence shown here is derived from an EMBL/GenBank/DDBJ whole genome shotgun (WGS) entry which is preliminary data.</text>
</comment>
<name>A0A839K0T7_9FIRM</name>
<evidence type="ECO:0000256" key="1">
    <source>
        <dbReference type="SAM" id="Phobius"/>
    </source>
</evidence>
<evidence type="ECO:0000313" key="3">
    <source>
        <dbReference type="EMBL" id="MBB2182341.1"/>
    </source>
</evidence>
<keyword evidence="1" id="KW-0812">Transmembrane</keyword>